<gene>
    <name evidence="1" type="ORF">MBEHAL_0721</name>
</gene>
<proteinExistence type="predicted"/>
<dbReference type="AlphaFoldDB" id="U2YE14"/>
<evidence type="ECO:0000313" key="1">
    <source>
        <dbReference type="EMBL" id="GAD51961.1"/>
    </source>
</evidence>
<sequence>MAVRDSQGGDGGTATLPDAVPLSLAHLTRLSWELGSHTIEDEDATAVSCWARRDDRWRLALFAVTNETAVVRVRTPVGRERYYGAIRSELDAAIRQLDGAASWHRVD</sequence>
<dbReference type="RefSeq" id="WP_020222655.1">
    <property type="nucleotide sequence ID" value="NZ_BANO01000302.1"/>
</dbReference>
<dbReference type="OrthoDB" id="166257at2157"/>
<protein>
    <submittedName>
        <fullName evidence="1">Uncharacterized protein</fullName>
    </submittedName>
</protein>
<comment type="caution">
    <text evidence="1">The sequence shown here is derived from an EMBL/GenBank/DDBJ whole genome shotgun (WGS) entry which is preliminary data.</text>
</comment>
<reference evidence="1 2" key="1">
    <citation type="submission" date="2013-09" db="EMBL/GenBank/DDBJ databases">
        <title>Whole genome sequencing of Halarchaeum acidiphilum strain MH1-52-1.</title>
        <authorList>
            <person name="Shimane Y."/>
            <person name="Minegishi H."/>
            <person name="Nishi S."/>
            <person name="Echigo A."/>
            <person name="Shuto A."/>
            <person name="Konishi M."/>
            <person name="Ito T."/>
            <person name="Ohkuma M."/>
            <person name="Ohta Y."/>
            <person name="Nagano Y."/>
            <person name="Tsubouchi T."/>
            <person name="Mori K."/>
            <person name="Usui K."/>
            <person name="Kamekura M."/>
            <person name="Usami R."/>
            <person name="Takaki Y."/>
            <person name="Hatada Y."/>
        </authorList>
    </citation>
    <scope>NUCLEOTIDE SEQUENCE [LARGE SCALE GENOMIC DNA]</scope>
    <source>
        <strain evidence="1 2">JCM 16109</strain>
    </source>
</reference>
<evidence type="ECO:0000313" key="2">
    <source>
        <dbReference type="Proteomes" id="UP000016986"/>
    </source>
</evidence>
<dbReference type="EMBL" id="BATA01000011">
    <property type="protein sequence ID" value="GAD51961.1"/>
    <property type="molecule type" value="Genomic_DNA"/>
</dbReference>
<name>U2YE14_9EURY</name>
<keyword evidence="2" id="KW-1185">Reference proteome</keyword>
<dbReference type="Proteomes" id="UP000016986">
    <property type="component" value="Unassembled WGS sequence"/>
</dbReference>
<accession>U2YE14</accession>
<organism evidence="1 2">
    <name type="scientific">Halarchaeum acidiphilum MH1-52-1</name>
    <dbReference type="NCBI Taxonomy" id="1261545"/>
    <lineage>
        <taxon>Archaea</taxon>
        <taxon>Methanobacteriati</taxon>
        <taxon>Methanobacteriota</taxon>
        <taxon>Stenosarchaea group</taxon>
        <taxon>Halobacteria</taxon>
        <taxon>Halobacteriales</taxon>
        <taxon>Halobacteriaceae</taxon>
    </lineage>
</organism>
<dbReference type="eggNOG" id="arCOG06389">
    <property type="taxonomic scope" value="Archaea"/>
</dbReference>